<feature type="compositionally biased region" description="Basic and acidic residues" evidence="1">
    <location>
        <begin position="83"/>
        <end position="109"/>
    </location>
</feature>
<name>A0A3M0L5H8_HIRRU</name>
<gene>
    <name evidence="2" type="ORF">DUI87_09624</name>
</gene>
<evidence type="ECO:0000313" key="3">
    <source>
        <dbReference type="Proteomes" id="UP000269221"/>
    </source>
</evidence>
<feature type="region of interest" description="Disordered" evidence="1">
    <location>
        <begin position="234"/>
        <end position="257"/>
    </location>
</feature>
<evidence type="ECO:0000313" key="2">
    <source>
        <dbReference type="EMBL" id="RMC14527.1"/>
    </source>
</evidence>
<reference evidence="2 3" key="1">
    <citation type="submission" date="2018-07" db="EMBL/GenBank/DDBJ databases">
        <title>A high quality draft genome assembly of the barn swallow (H. rustica rustica).</title>
        <authorList>
            <person name="Formenti G."/>
            <person name="Chiara M."/>
            <person name="Poveda L."/>
            <person name="Francoijs K.-J."/>
            <person name="Bonisoli-Alquati A."/>
            <person name="Canova L."/>
            <person name="Gianfranceschi L."/>
            <person name="Horner D.S."/>
            <person name="Saino N."/>
        </authorList>
    </citation>
    <scope>NUCLEOTIDE SEQUENCE [LARGE SCALE GENOMIC DNA]</scope>
    <source>
        <strain evidence="2">Chelidonia</strain>
        <tissue evidence="2">Blood</tissue>
    </source>
</reference>
<dbReference type="Proteomes" id="UP000269221">
    <property type="component" value="Unassembled WGS sequence"/>
</dbReference>
<evidence type="ECO:0000256" key="1">
    <source>
        <dbReference type="SAM" id="MobiDB-lite"/>
    </source>
</evidence>
<sequence>MLDSCSSWACALAAGQGSRESQQQRQGLELLRRSCERSKEKNRKKTAFIQRKAEKTWRWTVEAEDTVAVDRNEEQGGVNVEANKNEARKEAANERGRPNVAAREKKKADGMVAKKKMEEKTEKTPRDAGSKGGILLVDHIQWPAEDLERGCSLTAELMESFRRVFVDRSKRLEHFVLGNERLPAEISLPLAVRRLEPPHLTSLSTWPEIRLPTESPCEPMVSCGFASGRCSPATEKEFPAHSSAGGLKPDGSHLTTA</sequence>
<dbReference type="EMBL" id="QRBI01000105">
    <property type="protein sequence ID" value="RMC14527.1"/>
    <property type="molecule type" value="Genomic_DNA"/>
</dbReference>
<accession>A0A3M0L5H8</accession>
<dbReference type="AlphaFoldDB" id="A0A3M0L5H8"/>
<proteinExistence type="predicted"/>
<feature type="compositionally biased region" description="Basic and acidic residues" evidence="1">
    <location>
        <begin position="115"/>
        <end position="129"/>
    </location>
</feature>
<comment type="caution">
    <text evidence="2">The sequence shown here is derived from an EMBL/GenBank/DDBJ whole genome shotgun (WGS) entry which is preliminary data.</text>
</comment>
<keyword evidence="3" id="KW-1185">Reference proteome</keyword>
<feature type="region of interest" description="Disordered" evidence="1">
    <location>
        <begin position="83"/>
        <end position="130"/>
    </location>
</feature>
<protein>
    <submittedName>
        <fullName evidence="2">Uncharacterized protein</fullName>
    </submittedName>
</protein>
<organism evidence="2 3">
    <name type="scientific">Hirundo rustica rustica</name>
    <dbReference type="NCBI Taxonomy" id="333673"/>
    <lineage>
        <taxon>Eukaryota</taxon>
        <taxon>Metazoa</taxon>
        <taxon>Chordata</taxon>
        <taxon>Craniata</taxon>
        <taxon>Vertebrata</taxon>
        <taxon>Euteleostomi</taxon>
        <taxon>Archelosauria</taxon>
        <taxon>Archosauria</taxon>
        <taxon>Dinosauria</taxon>
        <taxon>Saurischia</taxon>
        <taxon>Theropoda</taxon>
        <taxon>Coelurosauria</taxon>
        <taxon>Aves</taxon>
        <taxon>Neognathae</taxon>
        <taxon>Neoaves</taxon>
        <taxon>Telluraves</taxon>
        <taxon>Australaves</taxon>
        <taxon>Passeriformes</taxon>
        <taxon>Sylvioidea</taxon>
        <taxon>Hirundinidae</taxon>
        <taxon>Hirundo</taxon>
    </lineage>
</organism>